<keyword evidence="3 6" id="KW-0378">Hydrolase</keyword>
<protein>
    <submittedName>
        <fullName evidence="9">Subtilisin family serine protease</fullName>
    </submittedName>
</protein>
<evidence type="ECO:0000256" key="2">
    <source>
        <dbReference type="ARBA" id="ARBA00022670"/>
    </source>
</evidence>
<keyword evidence="4 6" id="KW-0720">Serine protease</keyword>
<comment type="similarity">
    <text evidence="1 6 7">Belongs to the peptidase S8 family.</text>
</comment>
<feature type="active site" description="Charge relay system" evidence="5 6">
    <location>
        <position position="205"/>
    </location>
</feature>
<dbReference type="InterPro" id="IPR015500">
    <property type="entry name" value="Peptidase_S8_subtilisin-rel"/>
</dbReference>
<evidence type="ECO:0000313" key="9">
    <source>
        <dbReference type="EMBL" id="NYF80375.1"/>
    </source>
</evidence>
<dbReference type="InterPro" id="IPR023828">
    <property type="entry name" value="Peptidase_S8_Ser-AS"/>
</dbReference>
<feature type="active site" description="Charge relay system" evidence="5 6">
    <location>
        <position position="161"/>
    </location>
</feature>
<dbReference type="SUPFAM" id="SSF52743">
    <property type="entry name" value="Subtilisin-like"/>
    <property type="match status" value="1"/>
</dbReference>
<dbReference type="InterPro" id="IPR036852">
    <property type="entry name" value="Peptidase_S8/S53_dom_sf"/>
</dbReference>
<dbReference type="PROSITE" id="PS00138">
    <property type="entry name" value="SUBTILASE_SER"/>
    <property type="match status" value="1"/>
</dbReference>
<accession>A0A7Y9PI76</accession>
<dbReference type="Pfam" id="PF00082">
    <property type="entry name" value="Peptidase_S8"/>
    <property type="match status" value="1"/>
</dbReference>
<feature type="domain" description="Peptidase S8/S53" evidence="8">
    <location>
        <begin position="152"/>
        <end position="480"/>
    </location>
</feature>
<dbReference type="InterPro" id="IPR023827">
    <property type="entry name" value="Peptidase_S8_Asp-AS"/>
</dbReference>
<dbReference type="EMBL" id="JACCCW010000002">
    <property type="protein sequence ID" value="NYF80375.1"/>
    <property type="molecule type" value="Genomic_DNA"/>
</dbReference>
<evidence type="ECO:0000256" key="1">
    <source>
        <dbReference type="ARBA" id="ARBA00011073"/>
    </source>
</evidence>
<dbReference type="AlphaFoldDB" id="A0A7Y9PI76"/>
<keyword evidence="2 6" id="KW-0645">Protease</keyword>
<evidence type="ECO:0000256" key="7">
    <source>
        <dbReference type="RuleBase" id="RU003355"/>
    </source>
</evidence>
<dbReference type="RefSeq" id="WP_246301919.1">
    <property type="nucleotide sequence ID" value="NZ_JACCCW010000002.1"/>
</dbReference>
<proteinExistence type="inferred from homology"/>
<evidence type="ECO:0000313" key="10">
    <source>
        <dbReference type="Proteomes" id="UP000589520"/>
    </source>
</evidence>
<dbReference type="PANTHER" id="PTHR43806:SF11">
    <property type="entry name" value="CEREVISIN-RELATED"/>
    <property type="match status" value="1"/>
</dbReference>
<evidence type="ECO:0000256" key="4">
    <source>
        <dbReference type="ARBA" id="ARBA00022825"/>
    </source>
</evidence>
<dbReference type="PRINTS" id="PR00723">
    <property type="entry name" value="SUBTILISIN"/>
</dbReference>
<dbReference type="InterPro" id="IPR022398">
    <property type="entry name" value="Peptidase_S8_His-AS"/>
</dbReference>
<dbReference type="InterPro" id="IPR050131">
    <property type="entry name" value="Peptidase_S8_subtilisin-like"/>
</dbReference>
<name>A0A7Y9PI76_9BACT</name>
<evidence type="ECO:0000256" key="6">
    <source>
        <dbReference type="PROSITE-ProRule" id="PRU01240"/>
    </source>
</evidence>
<dbReference type="PROSITE" id="PS00136">
    <property type="entry name" value="SUBTILASE_ASP"/>
    <property type="match status" value="1"/>
</dbReference>
<evidence type="ECO:0000256" key="3">
    <source>
        <dbReference type="ARBA" id="ARBA00022801"/>
    </source>
</evidence>
<dbReference type="InterPro" id="IPR000209">
    <property type="entry name" value="Peptidase_S8/S53_dom"/>
</dbReference>
<dbReference type="PROSITE" id="PS00137">
    <property type="entry name" value="SUBTILASE_HIS"/>
    <property type="match status" value="1"/>
</dbReference>
<feature type="active site" description="Charge relay system" evidence="5 6">
    <location>
        <position position="445"/>
    </location>
</feature>
<organism evidence="9 10">
    <name type="scientific">Granulicella arctica</name>
    <dbReference type="NCBI Taxonomy" id="940613"/>
    <lineage>
        <taxon>Bacteria</taxon>
        <taxon>Pseudomonadati</taxon>
        <taxon>Acidobacteriota</taxon>
        <taxon>Terriglobia</taxon>
        <taxon>Terriglobales</taxon>
        <taxon>Acidobacteriaceae</taxon>
        <taxon>Granulicella</taxon>
    </lineage>
</organism>
<dbReference type="Gene3D" id="3.40.50.200">
    <property type="entry name" value="Peptidase S8/S53 domain"/>
    <property type="match status" value="1"/>
</dbReference>
<evidence type="ECO:0000256" key="5">
    <source>
        <dbReference type="PIRSR" id="PIRSR615500-1"/>
    </source>
</evidence>
<reference evidence="9 10" key="1">
    <citation type="submission" date="2020-07" db="EMBL/GenBank/DDBJ databases">
        <title>Genomic Encyclopedia of Type Strains, Phase IV (KMG-V): Genome sequencing to study the core and pangenomes of soil and plant-associated prokaryotes.</title>
        <authorList>
            <person name="Whitman W."/>
        </authorList>
    </citation>
    <scope>NUCLEOTIDE SEQUENCE [LARGE SCALE GENOMIC DNA]</scope>
    <source>
        <strain evidence="9 10">X4EP2</strain>
    </source>
</reference>
<dbReference type="PANTHER" id="PTHR43806">
    <property type="entry name" value="PEPTIDASE S8"/>
    <property type="match status" value="1"/>
</dbReference>
<evidence type="ECO:0000259" key="8">
    <source>
        <dbReference type="Pfam" id="PF00082"/>
    </source>
</evidence>
<keyword evidence="10" id="KW-1185">Reference proteome</keyword>
<dbReference type="GO" id="GO:0004252">
    <property type="term" value="F:serine-type endopeptidase activity"/>
    <property type="evidence" value="ECO:0007669"/>
    <property type="project" value="UniProtKB-UniRule"/>
</dbReference>
<sequence>MRSTPLSPIVANHYLIAYRGGVIPGDVEARTRLAGARVLARHEMLGVATVQANGTADDATNIQRLAAQPDVELVVHDRMVYAHRVQTRIVKLHNPIARPITATTVQIAKLPAAEWDSFYSATPQGWAVQQVGGYGNNVPGGPARGPWDITMGKGARIAILDSGVDETHPDIAPNLVLNLSEVDQSAQTGLPSACDDGTPQDQQGHGTWVASLAAGAQGPGTGLVIGVAPAASILNIKVLERLPNTSVAGATAVQQCASGEAGGLLSWVIQGISDAVAQHADVVSMSLGSMVDLSTGDGAGLKALFDRATYAAAQAGVVLVAAAGNDGFDFSNPRYVELPAQARSVLAMVATTNPACAENLAAEATCAAGAVTLPYYSNYGAPLDALAAPGGDVPAGSDDAVSGWVRGACSGGKPSTIDGLPTDATHSFGCFNLGHTQYVQAMGTSASAPLAAGVAALLRAAHPAWDAATIVAAMRSSATTIGTVPFPLVNAVTALNVAN</sequence>
<dbReference type="PROSITE" id="PS51892">
    <property type="entry name" value="SUBTILASE"/>
    <property type="match status" value="1"/>
</dbReference>
<dbReference type="Proteomes" id="UP000589520">
    <property type="component" value="Unassembled WGS sequence"/>
</dbReference>
<comment type="caution">
    <text evidence="9">The sequence shown here is derived from an EMBL/GenBank/DDBJ whole genome shotgun (WGS) entry which is preliminary data.</text>
</comment>
<gene>
    <name evidence="9" type="ORF">HDF17_002695</name>
</gene>
<dbReference type="GO" id="GO:0006508">
    <property type="term" value="P:proteolysis"/>
    <property type="evidence" value="ECO:0007669"/>
    <property type="project" value="UniProtKB-KW"/>
</dbReference>